<dbReference type="PANTHER" id="PTHR43662">
    <property type="match status" value="1"/>
</dbReference>
<dbReference type="EMBL" id="BMGP01000001">
    <property type="protein sequence ID" value="GGF16466.1"/>
    <property type="molecule type" value="Genomic_DNA"/>
</dbReference>
<gene>
    <name evidence="2" type="ORF">GCM10011399_07810</name>
</gene>
<dbReference type="InterPro" id="IPR018535">
    <property type="entry name" value="DUF1996"/>
</dbReference>
<sequence length="341" mass="34312">MEKVVFSRKFVLVGAIVAVALVAVGSGAGVALAVGVLGHPAASAAAPSATSGPGASSVNTAGFPTGKTGIFTDTCGTSLRAPNDPIMMPGMTGMSMQHDFFGNSSPTASSVPAQLVGGSTTCSTSADSSAYWTPVVYQNGVALTPSKALIYWRAPAATAKSVQTIPVGLTMIAGNENATVPQDDSIVNWTCSTPSDATAKTTVEKPSDAPHDCPAGQSIRLVISFPNCWDGTTLDGHTQQNVVYAGAKMQSASATCPSSHPVQIPQVVVHVNYPTSSATGLTLSTGPTSQGPMVTGHADFMSGWNQKVLTADVAACVDAATQCGPVSGAAATPRGGVVRSN</sequence>
<evidence type="ECO:0000313" key="3">
    <source>
        <dbReference type="Proteomes" id="UP000598775"/>
    </source>
</evidence>
<protein>
    <recommendedName>
        <fullName evidence="1">DUF1996 domain-containing protein</fullName>
    </recommendedName>
</protein>
<accession>A0A917B2V3</accession>
<dbReference type="PANTHER" id="PTHR43662:SF3">
    <property type="entry name" value="DOMAIN PROTEIN, PUTATIVE (AFU_ORTHOLOGUE AFUA_6G11970)-RELATED"/>
    <property type="match status" value="1"/>
</dbReference>
<dbReference type="Proteomes" id="UP000598775">
    <property type="component" value="Unassembled WGS sequence"/>
</dbReference>
<dbReference type="RefSeq" id="WP_188673901.1">
    <property type="nucleotide sequence ID" value="NZ_BMGP01000001.1"/>
</dbReference>
<dbReference type="Pfam" id="PF09362">
    <property type="entry name" value="DUF1996"/>
    <property type="match status" value="1"/>
</dbReference>
<comment type="caution">
    <text evidence="2">The sequence shown here is derived from an EMBL/GenBank/DDBJ whole genome shotgun (WGS) entry which is preliminary data.</text>
</comment>
<reference evidence="2 3" key="1">
    <citation type="journal article" date="2014" name="Int. J. Syst. Evol. Microbiol.">
        <title>Complete genome sequence of Corynebacterium casei LMG S-19264T (=DSM 44701T), isolated from a smear-ripened cheese.</title>
        <authorList>
            <consortium name="US DOE Joint Genome Institute (JGI-PGF)"/>
            <person name="Walter F."/>
            <person name="Albersmeier A."/>
            <person name="Kalinowski J."/>
            <person name="Ruckert C."/>
        </authorList>
    </citation>
    <scope>NUCLEOTIDE SEQUENCE [LARGE SCALE GENOMIC DNA]</scope>
    <source>
        <strain evidence="2 3">CGMCC 1.12976</strain>
    </source>
</reference>
<keyword evidence="3" id="KW-1185">Reference proteome</keyword>
<evidence type="ECO:0000259" key="1">
    <source>
        <dbReference type="Pfam" id="PF09362"/>
    </source>
</evidence>
<organism evidence="2 3">
    <name type="scientific">Subtercola lobariae</name>
    <dbReference type="NCBI Taxonomy" id="1588641"/>
    <lineage>
        <taxon>Bacteria</taxon>
        <taxon>Bacillati</taxon>
        <taxon>Actinomycetota</taxon>
        <taxon>Actinomycetes</taxon>
        <taxon>Micrococcales</taxon>
        <taxon>Microbacteriaceae</taxon>
        <taxon>Subtercola</taxon>
    </lineage>
</organism>
<feature type="domain" description="DUF1996" evidence="1">
    <location>
        <begin position="84"/>
        <end position="304"/>
    </location>
</feature>
<dbReference type="AlphaFoldDB" id="A0A917B2V3"/>
<proteinExistence type="predicted"/>
<name>A0A917B2V3_9MICO</name>
<evidence type="ECO:0000313" key="2">
    <source>
        <dbReference type="EMBL" id="GGF16466.1"/>
    </source>
</evidence>